<dbReference type="GO" id="GO:0005886">
    <property type="term" value="C:plasma membrane"/>
    <property type="evidence" value="ECO:0007669"/>
    <property type="project" value="UniProtKB-SubCell"/>
</dbReference>
<reference evidence="7" key="1">
    <citation type="submission" date="2020-08" db="EMBL/GenBank/DDBJ databases">
        <title>Lacibacter sp. S13-6-6 genome sequencing.</title>
        <authorList>
            <person name="Jin L."/>
        </authorList>
    </citation>
    <scope>NUCLEOTIDE SEQUENCE [LARGE SCALE GENOMIC DNA]</scope>
    <source>
        <strain evidence="7">S13-6-6</strain>
    </source>
</reference>
<protein>
    <recommendedName>
        <fullName evidence="5">Probable membrane transporter protein</fullName>
    </recommendedName>
</protein>
<keyword evidence="5" id="KW-1003">Cell membrane</keyword>
<dbReference type="PANTHER" id="PTHR43701:SF2">
    <property type="entry name" value="MEMBRANE TRANSPORTER PROTEIN YJNA-RELATED"/>
    <property type="match status" value="1"/>
</dbReference>
<keyword evidence="2 5" id="KW-0812">Transmembrane</keyword>
<dbReference type="InterPro" id="IPR051598">
    <property type="entry name" value="TSUP/Inactive_protease-like"/>
</dbReference>
<feature type="transmembrane region" description="Helical" evidence="5">
    <location>
        <begin position="103"/>
        <end position="121"/>
    </location>
</feature>
<evidence type="ECO:0000256" key="1">
    <source>
        <dbReference type="ARBA" id="ARBA00004141"/>
    </source>
</evidence>
<dbReference type="EMBL" id="CP060007">
    <property type="protein sequence ID" value="QNA46744.1"/>
    <property type="molecule type" value="Genomic_DNA"/>
</dbReference>
<sequence>MDTTIIIAVLIIGLAAGILGGMVGVGGGLIVVPALVYFLGFSQHTAQGTSLGLLVLPVALLGMINYYKAGHVDFKVVGLLALGFVVGSYFGSKWSLSLPQETVKKVFAILLFYTAFKMIGWEKAVVNWIKSF</sequence>
<proteinExistence type="inferred from homology"/>
<dbReference type="Proteomes" id="UP000515344">
    <property type="component" value="Chromosome"/>
</dbReference>
<evidence type="ECO:0000256" key="3">
    <source>
        <dbReference type="ARBA" id="ARBA00022989"/>
    </source>
</evidence>
<dbReference type="InterPro" id="IPR002781">
    <property type="entry name" value="TM_pro_TauE-like"/>
</dbReference>
<keyword evidence="7" id="KW-1185">Reference proteome</keyword>
<evidence type="ECO:0000256" key="5">
    <source>
        <dbReference type="RuleBase" id="RU363041"/>
    </source>
</evidence>
<name>A0A7G5XMP1_9BACT</name>
<dbReference type="PANTHER" id="PTHR43701">
    <property type="entry name" value="MEMBRANE TRANSPORTER PROTEIN MJ0441-RELATED"/>
    <property type="match status" value="1"/>
</dbReference>
<feature type="transmembrane region" description="Helical" evidence="5">
    <location>
        <begin position="51"/>
        <end position="68"/>
    </location>
</feature>
<feature type="transmembrane region" description="Helical" evidence="5">
    <location>
        <begin position="74"/>
        <end position="91"/>
    </location>
</feature>
<organism evidence="6 7">
    <name type="scientific">Lacibacter sediminis</name>
    <dbReference type="NCBI Taxonomy" id="2760713"/>
    <lineage>
        <taxon>Bacteria</taxon>
        <taxon>Pseudomonadati</taxon>
        <taxon>Bacteroidota</taxon>
        <taxon>Chitinophagia</taxon>
        <taxon>Chitinophagales</taxon>
        <taxon>Chitinophagaceae</taxon>
        <taxon>Lacibacter</taxon>
    </lineage>
</organism>
<keyword evidence="4 5" id="KW-0472">Membrane</keyword>
<accession>A0A7G5XMP1</accession>
<keyword evidence="3 5" id="KW-1133">Transmembrane helix</keyword>
<dbReference type="KEGG" id="lacs:H4075_09485"/>
<evidence type="ECO:0000313" key="6">
    <source>
        <dbReference type="EMBL" id="QNA46744.1"/>
    </source>
</evidence>
<dbReference type="Pfam" id="PF01925">
    <property type="entry name" value="TauE"/>
    <property type="match status" value="1"/>
</dbReference>
<evidence type="ECO:0000313" key="7">
    <source>
        <dbReference type="Proteomes" id="UP000515344"/>
    </source>
</evidence>
<feature type="transmembrane region" description="Helical" evidence="5">
    <location>
        <begin position="6"/>
        <end position="39"/>
    </location>
</feature>
<evidence type="ECO:0000256" key="4">
    <source>
        <dbReference type="ARBA" id="ARBA00023136"/>
    </source>
</evidence>
<comment type="similarity">
    <text evidence="5">Belongs to the 4-toluene sulfonate uptake permease (TSUP) (TC 2.A.102) family.</text>
</comment>
<evidence type="ECO:0000256" key="2">
    <source>
        <dbReference type="ARBA" id="ARBA00022692"/>
    </source>
</evidence>
<gene>
    <name evidence="6" type="ORF">H4075_09485</name>
</gene>
<dbReference type="AlphaFoldDB" id="A0A7G5XMP1"/>
<comment type="subcellular location">
    <subcellularLocation>
        <location evidence="5">Cell membrane</location>
        <topology evidence="5">Multi-pass membrane protein</topology>
    </subcellularLocation>
    <subcellularLocation>
        <location evidence="1">Membrane</location>
        <topology evidence="1">Multi-pass membrane protein</topology>
    </subcellularLocation>
</comment>